<keyword evidence="1" id="KW-0732">Signal</keyword>
<dbReference type="CDD" id="cd12797">
    <property type="entry name" value="M23_peptidase"/>
    <property type="match status" value="1"/>
</dbReference>
<dbReference type="InterPro" id="IPR016047">
    <property type="entry name" value="M23ase_b-sheet_dom"/>
</dbReference>
<keyword evidence="2" id="KW-0812">Transmembrane</keyword>
<reference evidence="4 5" key="1">
    <citation type="journal article" date="2014" name="Appl. Environ. Microbiol.">
        <title>Profile of Secreted Hydrolases, Associated Proteins, and SlpA in Thermoanaerobacterium saccharolyticum during the Degradation of Hemicellulose.</title>
        <authorList>
            <person name="Currie D.H."/>
            <person name="Guss A.M."/>
            <person name="Herring C.D."/>
            <person name="Giannone R.J."/>
            <person name="Johnson C.M."/>
            <person name="Lankford P.K."/>
            <person name="Brown S.D."/>
            <person name="Hettich R.L."/>
            <person name="Lynd L.R."/>
        </authorList>
    </citation>
    <scope>NUCLEOTIDE SEQUENCE [LARGE SCALE GENOMIC DNA]</scope>
    <source>
        <strain evidence="5">DSM 8691 / JW/SL-YS485</strain>
    </source>
</reference>
<dbReference type="Gene3D" id="2.70.70.10">
    <property type="entry name" value="Glucose Permease (Domain IIA)"/>
    <property type="match status" value="1"/>
</dbReference>
<dbReference type="PANTHER" id="PTHR21666:SF289">
    <property type="entry name" value="L-ALA--D-GLU ENDOPEPTIDASE"/>
    <property type="match status" value="1"/>
</dbReference>
<evidence type="ECO:0000313" key="4">
    <source>
        <dbReference type="EMBL" id="AFK85886.1"/>
    </source>
</evidence>
<proteinExistence type="predicted"/>
<dbReference type="RefSeq" id="WP_014757790.1">
    <property type="nucleotide sequence ID" value="NC_017992.1"/>
</dbReference>
<dbReference type="EMBL" id="CP003184">
    <property type="protein sequence ID" value="AFK85886.1"/>
    <property type="molecule type" value="Genomic_DNA"/>
</dbReference>
<keyword evidence="2" id="KW-1133">Transmembrane helix</keyword>
<evidence type="ECO:0000259" key="3">
    <source>
        <dbReference type="Pfam" id="PF01551"/>
    </source>
</evidence>
<dbReference type="Proteomes" id="UP000006178">
    <property type="component" value="Chromosome"/>
</dbReference>
<evidence type="ECO:0000313" key="5">
    <source>
        <dbReference type="Proteomes" id="UP000006178"/>
    </source>
</evidence>
<dbReference type="AlphaFoldDB" id="I3VTP1"/>
<dbReference type="BioCyc" id="TSAC1094508:GLMA-876-MONOMER"/>
<dbReference type="GO" id="GO:0004222">
    <property type="term" value="F:metalloendopeptidase activity"/>
    <property type="evidence" value="ECO:0007669"/>
    <property type="project" value="TreeGrafter"/>
</dbReference>
<dbReference type="STRING" id="1094508.Tsac_0868"/>
<dbReference type="InterPro" id="IPR050570">
    <property type="entry name" value="Cell_wall_metabolism_enzyme"/>
</dbReference>
<gene>
    <name evidence="4" type="ordered locus">Tsac_0868</name>
</gene>
<dbReference type="PANTHER" id="PTHR21666">
    <property type="entry name" value="PEPTIDASE-RELATED"/>
    <property type="match status" value="1"/>
</dbReference>
<evidence type="ECO:0000256" key="1">
    <source>
        <dbReference type="ARBA" id="ARBA00022729"/>
    </source>
</evidence>
<keyword evidence="2" id="KW-0472">Membrane</keyword>
<dbReference type="MEROPS" id="M23.009"/>
<feature type="transmembrane region" description="Helical" evidence="2">
    <location>
        <begin position="20"/>
        <end position="39"/>
    </location>
</feature>
<sequence>MQVLGKVLIAFLPDDLGSALKFALLFIFIPIIFLTLIFAGPITAYEKVPLVSYEQVQMYVTTAEKVSESTKNSYSNGVEVDWKDLVAIDAVRFNQDFSKISRDEIEELAKMFIEITGYAEVKEGDNVVKYPIYRLRSVDEVMNMLNFNKKQKDKVKEFLSIDFSELLDLPDVTISNGWKPVENELKWPISGGYTITSGFGARIDPVYGGESYHSGIDIAVPLGTPVKAAADGEVVYAGWNDGYGLVIFIWHNNNLETRYAHLSKIAVNKGQIVKAGDVIGYVGSTGKSTGPHLHFEVRIGGKAVNPLDFFK</sequence>
<dbReference type="FunFam" id="2.70.70.10:FF:000006">
    <property type="entry name" value="M23 family peptidase"/>
    <property type="match status" value="1"/>
</dbReference>
<dbReference type="Pfam" id="PF01551">
    <property type="entry name" value="Peptidase_M23"/>
    <property type="match status" value="1"/>
</dbReference>
<dbReference type="PATRIC" id="fig|1094508.3.peg.877"/>
<feature type="domain" description="M23ase beta-sheet core" evidence="3">
    <location>
        <begin position="212"/>
        <end position="306"/>
    </location>
</feature>
<dbReference type="InterPro" id="IPR011055">
    <property type="entry name" value="Dup_hybrid_motif"/>
</dbReference>
<dbReference type="eggNOG" id="COG0739">
    <property type="taxonomic scope" value="Bacteria"/>
</dbReference>
<protein>
    <submittedName>
        <fullName evidence="4">Peptidase M23</fullName>
    </submittedName>
</protein>
<evidence type="ECO:0000256" key="2">
    <source>
        <dbReference type="SAM" id="Phobius"/>
    </source>
</evidence>
<accession>I3VTP1</accession>
<name>I3VTP1_THESW</name>
<dbReference type="SUPFAM" id="SSF51261">
    <property type="entry name" value="Duplicated hybrid motif"/>
    <property type="match status" value="1"/>
</dbReference>
<dbReference type="KEGG" id="tsh:Tsac_0868"/>
<keyword evidence="5" id="KW-1185">Reference proteome</keyword>
<organism evidence="4 5">
    <name type="scientific">Thermoanaerobacterium saccharolyticum (strain DSM 8691 / JW/SL-YS485)</name>
    <dbReference type="NCBI Taxonomy" id="1094508"/>
    <lineage>
        <taxon>Bacteria</taxon>
        <taxon>Bacillati</taxon>
        <taxon>Bacillota</taxon>
        <taxon>Clostridia</taxon>
        <taxon>Thermoanaerobacterales</taxon>
        <taxon>Thermoanaerobacteraceae</taxon>
        <taxon>Thermoanaerobacterium</taxon>
    </lineage>
</organism>